<comment type="caution">
    <text evidence="2">The sequence shown here is derived from an EMBL/GenBank/DDBJ whole genome shotgun (WGS) entry which is preliminary data.</text>
</comment>
<feature type="transmembrane region" description="Helical" evidence="1">
    <location>
        <begin position="29"/>
        <end position="47"/>
    </location>
</feature>
<keyword evidence="3" id="KW-1185">Reference proteome</keyword>
<organism evidence="2 3">
    <name type="scientific">Salix dunnii</name>
    <dbReference type="NCBI Taxonomy" id="1413687"/>
    <lineage>
        <taxon>Eukaryota</taxon>
        <taxon>Viridiplantae</taxon>
        <taxon>Streptophyta</taxon>
        <taxon>Embryophyta</taxon>
        <taxon>Tracheophyta</taxon>
        <taxon>Spermatophyta</taxon>
        <taxon>Magnoliopsida</taxon>
        <taxon>eudicotyledons</taxon>
        <taxon>Gunneridae</taxon>
        <taxon>Pentapetalae</taxon>
        <taxon>rosids</taxon>
        <taxon>fabids</taxon>
        <taxon>Malpighiales</taxon>
        <taxon>Salicaceae</taxon>
        <taxon>Saliceae</taxon>
        <taxon>Salix</taxon>
    </lineage>
</organism>
<keyword evidence="1" id="KW-0472">Membrane</keyword>
<protein>
    <submittedName>
        <fullName evidence="2">Uncharacterized protein</fullName>
    </submittedName>
</protein>
<accession>A0A835J6L6</accession>
<reference evidence="2 3" key="1">
    <citation type="submission" date="2020-10" db="EMBL/GenBank/DDBJ databases">
        <title>Plant Genome Project.</title>
        <authorList>
            <person name="Zhang R.-G."/>
        </authorList>
    </citation>
    <scope>NUCLEOTIDE SEQUENCE [LARGE SCALE GENOMIC DNA]</scope>
    <source>
        <strain evidence="2">FAFU-HL-1</strain>
        <tissue evidence="2">Leaf</tissue>
    </source>
</reference>
<dbReference type="Proteomes" id="UP000657918">
    <property type="component" value="Chromosome 16"/>
</dbReference>
<keyword evidence="1" id="KW-1133">Transmembrane helix</keyword>
<evidence type="ECO:0000256" key="1">
    <source>
        <dbReference type="SAM" id="Phobius"/>
    </source>
</evidence>
<dbReference type="AlphaFoldDB" id="A0A835J6L6"/>
<evidence type="ECO:0000313" key="3">
    <source>
        <dbReference type="Proteomes" id="UP000657918"/>
    </source>
</evidence>
<gene>
    <name evidence="2" type="ORF">SADUNF_Sadunf16G0016100</name>
</gene>
<keyword evidence="1" id="KW-0812">Transmembrane</keyword>
<name>A0A835J6L6_9ROSI</name>
<sequence>MKVKVANGQMVECESRTTVVPLHMQGHGYAIDFFILTIGHGVVSLVVSSSQRQQALCQISRIKDKAAGY</sequence>
<dbReference type="EMBL" id="JADGMS010000016">
    <property type="protein sequence ID" value="KAF9664410.1"/>
    <property type="molecule type" value="Genomic_DNA"/>
</dbReference>
<proteinExistence type="predicted"/>
<evidence type="ECO:0000313" key="2">
    <source>
        <dbReference type="EMBL" id="KAF9664410.1"/>
    </source>
</evidence>